<dbReference type="EMBL" id="CP093313">
    <property type="protein sequence ID" value="UWZ84272.1"/>
    <property type="molecule type" value="Genomic_DNA"/>
</dbReference>
<dbReference type="RefSeq" id="WP_260793777.1">
    <property type="nucleotide sequence ID" value="NZ_CP093313.1"/>
</dbReference>
<evidence type="ECO:0000313" key="3">
    <source>
        <dbReference type="EMBL" id="UWZ84272.1"/>
    </source>
</evidence>
<proteinExistence type="inferred from homology"/>
<dbReference type="KEGG" id="orp:MOP44_27465"/>
<dbReference type="SUPFAM" id="SSF54506">
    <property type="entry name" value="Diaminopimelate epimerase-like"/>
    <property type="match status" value="1"/>
</dbReference>
<dbReference type="PIRSF" id="PIRSF016184">
    <property type="entry name" value="PhzC_PhzF"/>
    <property type="match status" value="1"/>
</dbReference>
<dbReference type="PANTHER" id="PTHR13774:SF32">
    <property type="entry name" value="ANTISENSE-ENHANCING SEQUENCE 1"/>
    <property type="match status" value="1"/>
</dbReference>
<dbReference type="Gene3D" id="3.10.310.10">
    <property type="entry name" value="Diaminopimelate Epimerase, Chain A, domain 1"/>
    <property type="match status" value="2"/>
</dbReference>
<comment type="similarity">
    <text evidence="1">Belongs to the PhzF family.</text>
</comment>
<sequence>MSAVLEYYIADVFSSEAFAGNPLAVVMNTAGLSTEQMQTIAKEFNLSETTFVERRAAEVEAGEGVRVRIFTTEEELPFAGHPTLGTASVLKLSAPETVRDETVKLAENVGPIPVRFSGDGLYGEMTQRDPEFGAELDRGEVAGLCGLGIDDLDARATPQVVSTGTAFAIVLLRSVEALRRLRVNQNRATAWLRARGARWFYVMAPEGDEAQGEGASFRSRMQFYGGEDPATGSAAGCAISYLVGKGIVRPDEKVLVRQGMEIGRPSELFLTAHGSGVRVTDVRVAGSTIVVAKGQLFLP</sequence>
<name>A0A9J7BNH3_9BACT</name>
<dbReference type="Proteomes" id="UP001059380">
    <property type="component" value="Chromosome"/>
</dbReference>
<dbReference type="InterPro" id="IPR003719">
    <property type="entry name" value="Phenazine_PhzF-like"/>
</dbReference>
<dbReference type="GO" id="GO:0016853">
    <property type="term" value="F:isomerase activity"/>
    <property type="evidence" value="ECO:0007669"/>
    <property type="project" value="TreeGrafter"/>
</dbReference>
<keyword evidence="4" id="KW-1185">Reference proteome</keyword>
<dbReference type="NCBIfam" id="TIGR00654">
    <property type="entry name" value="PhzF_family"/>
    <property type="match status" value="1"/>
</dbReference>
<dbReference type="Pfam" id="PF02567">
    <property type="entry name" value="PhzC-PhzF"/>
    <property type="match status" value="1"/>
</dbReference>
<accession>A0A9J7BNH3</accession>
<evidence type="ECO:0000256" key="2">
    <source>
        <dbReference type="PIRSR" id="PIRSR016184-1"/>
    </source>
</evidence>
<protein>
    <submittedName>
        <fullName evidence="3">PhzF family phenazine biosynthesis protein</fullName>
    </submittedName>
</protein>
<feature type="active site" evidence="2">
    <location>
        <position position="48"/>
    </location>
</feature>
<evidence type="ECO:0000313" key="4">
    <source>
        <dbReference type="Proteomes" id="UP001059380"/>
    </source>
</evidence>
<dbReference type="GO" id="GO:0005737">
    <property type="term" value="C:cytoplasm"/>
    <property type="evidence" value="ECO:0007669"/>
    <property type="project" value="TreeGrafter"/>
</dbReference>
<evidence type="ECO:0000256" key="1">
    <source>
        <dbReference type="ARBA" id="ARBA00008270"/>
    </source>
</evidence>
<organism evidence="3 4">
    <name type="scientific">Occallatibacter riparius</name>
    <dbReference type="NCBI Taxonomy" id="1002689"/>
    <lineage>
        <taxon>Bacteria</taxon>
        <taxon>Pseudomonadati</taxon>
        <taxon>Acidobacteriota</taxon>
        <taxon>Terriglobia</taxon>
        <taxon>Terriglobales</taxon>
        <taxon>Acidobacteriaceae</taxon>
        <taxon>Occallatibacter</taxon>
    </lineage>
</organism>
<reference evidence="3" key="1">
    <citation type="submission" date="2021-04" db="EMBL/GenBank/DDBJ databases">
        <title>Phylogenetic analysis of Acidobacteriaceae.</title>
        <authorList>
            <person name="Qiu L."/>
            <person name="Zhang Q."/>
        </authorList>
    </citation>
    <scope>NUCLEOTIDE SEQUENCE</scope>
    <source>
        <strain evidence="3">DSM 25168</strain>
    </source>
</reference>
<dbReference type="PANTHER" id="PTHR13774">
    <property type="entry name" value="PHENAZINE BIOSYNTHESIS PROTEIN"/>
    <property type="match status" value="1"/>
</dbReference>
<dbReference type="AlphaFoldDB" id="A0A9J7BNH3"/>
<gene>
    <name evidence="3" type="ORF">MOP44_27465</name>
</gene>